<dbReference type="AlphaFoldDB" id="A0A9D7S9D1"/>
<proteinExistence type="predicted"/>
<evidence type="ECO:0000313" key="2">
    <source>
        <dbReference type="Proteomes" id="UP000808349"/>
    </source>
</evidence>
<organism evidence="1 2">
    <name type="scientific">Candidatus Defluviibacterium haderslevense</name>
    <dbReference type="NCBI Taxonomy" id="2981993"/>
    <lineage>
        <taxon>Bacteria</taxon>
        <taxon>Pseudomonadati</taxon>
        <taxon>Bacteroidota</taxon>
        <taxon>Saprospiria</taxon>
        <taxon>Saprospirales</taxon>
        <taxon>Saprospiraceae</taxon>
        <taxon>Candidatus Defluviibacterium</taxon>
    </lineage>
</organism>
<evidence type="ECO:0000313" key="1">
    <source>
        <dbReference type="EMBL" id="MBK9718352.1"/>
    </source>
</evidence>
<dbReference type="Proteomes" id="UP000808349">
    <property type="component" value="Unassembled WGS sequence"/>
</dbReference>
<comment type="caution">
    <text evidence="1">The sequence shown here is derived from an EMBL/GenBank/DDBJ whole genome shotgun (WGS) entry which is preliminary data.</text>
</comment>
<accession>A0A9D7S9D1</accession>
<dbReference type="EMBL" id="JADKFW010000010">
    <property type="protein sequence ID" value="MBK9718352.1"/>
    <property type="molecule type" value="Genomic_DNA"/>
</dbReference>
<name>A0A9D7S9D1_9BACT</name>
<gene>
    <name evidence="1" type="ORF">IPO85_12750</name>
</gene>
<protein>
    <submittedName>
        <fullName evidence="1">Uncharacterized protein</fullName>
    </submittedName>
</protein>
<reference evidence="1 2" key="1">
    <citation type="submission" date="2020-10" db="EMBL/GenBank/DDBJ databases">
        <title>Connecting structure to function with the recovery of over 1000 high-quality activated sludge metagenome-assembled genomes encoding full-length rRNA genes using long-read sequencing.</title>
        <authorList>
            <person name="Singleton C.M."/>
            <person name="Petriglieri F."/>
            <person name="Kristensen J.M."/>
            <person name="Kirkegaard R.H."/>
            <person name="Michaelsen T.Y."/>
            <person name="Andersen M.H."/>
            <person name="Karst S.M."/>
            <person name="Dueholm M.S."/>
            <person name="Nielsen P.H."/>
            <person name="Albertsen M."/>
        </authorList>
    </citation>
    <scope>NUCLEOTIDE SEQUENCE [LARGE SCALE GENOMIC DNA]</scope>
    <source>
        <strain evidence="1">Ribe_18-Q3-R11-54_BAT3C.373</strain>
    </source>
</reference>
<dbReference type="PROSITE" id="PS51257">
    <property type="entry name" value="PROKAR_LIPOPROTEIN"/>
    <property type="match status" value="1"/>
</dbReference>
<sequence>MKTFKYFLFLSIVTTITIYSCKKDDLLDHPNNLLALEGAYPPIISGNGNYDEETESTPTILGAVRTNPYSVEVMTQAWNMLYPNNQVVSLTPTHLYVKFSPHNADELKLIDQTGEMLYDYPLENEMIQLGDYYPQPGKDIPDYWAVVCPGFQSPISGYQIIAQLVIPPYESILTKTAFDLTSNIWSTPEDPITTPLQINCAPGTPDFPNCLNALNKHYGDGQNGDGDPCYPFVGGGGDIINNACGCPVYSDQRKPGGCVKVKDVEKNIFQGVRRVKIIMKDTWFTEDETWTDDNGCWKIDERYHGKAWMWIKFVNDRCKIRGTKAGLNVLTGWIDPVKDYLGKIRSGPPYNNIEVRYDIWQNQGSQAHVHWGAATVNNALHEFHDYSPVEGINTPPTVLDIYVGRNHAYGYAIMSSQYLISNTAFSLLLLSTRFVSPFDPLLILVGNNALRRYLPDVYIGINFKSSDRLKLLAYHEIAHASHWTKAGTSFWNDLVITEATNNGHGNSGSSGAGLSAIAESWAEHVALTYTHNTYGAQNTSWFGNNWQESLERYRNEELNHIPVGLYNDFIDGNNEEWSCDGGPRDSPCGTVLDWVNGYNNGQMFNLLSGSTTSPTIFKDKFIQTYANGNQLLINQINGLFNSY</sequence>